<evidence type="ECO:0000313" key="3">
    <source>
        <dbReference type="Proteomes" id="UP001389717"/>
    </source>
</evidence>
<keyword evidence="1" id="KW-0472">Membrane</keyword>
<gene>
    <name evidence="2" type="ORF">AAEO50_02060</name>
</gene>
<evidence type="ECO:0000256" key="1">
    <source>
        <dbReference type="SAM" id="Phobius"/>
    </source>
</evidence>
<feature type="transmembrane region" description="Helical" evidence="1">
    <location>
        <begin position="31"/>
        <end position="49"/>
    </location>
</feature>
<sequence>MKKYLGIISILILILTFLLLQTLVGKQIGQWWVWIIAIGYTASAAASWFSESGFWRKASAAILIALPVAFLTIILTFIFALRGKDF</sequence>
<evidence type="ECO:0000313" key="2">
    <source>
        <dbReference type="EMBL" id="MEL3971050.1"/>
    </source>
</evidence>
<feature type="transmembrane region" description="Helical" evidence="1">
    <location>
        <begin position="6"/>
        <end position="24"/>
    </location>
</feature>
<keyword evidence="1" id="KW-0812">Transmembrane</keyword>
<organism evidence="2 3">
    <name type="scientific">Rossellomorea oryzaecorticis</name>
    <dbReference type="NCBI Taxonomy" id="1396505"/>
    <lineage>
        <taxon>Bacteria</taxon>
        <taxon>Bacillati</taxon>
        <taxon>Bacillota</taxon>
        <taxon>Bacilli</taxon>
        <taxon>Bacillales</taxon>
        <taxon>Bacillaceae</taxon>
        <taxon>Rossellomorea</taxon>
    </lineage>
</organism>
<keyword evidence="3" id="KW-1185">Reference proteome</keyword>
<dbReference type="Proteomes" id="UP001389717">
    <property type="component" value="Unassembled WGS sequence"/>
</dbReference>
<dbReference type="EMBL" id="JBBYAF010000003">
    <property type="protein sequence ID" value="MEL3971050.1"/>
    <property type="molecule type" value="Genomic_DNA"/>
</dbReference>
<accession>A0ABU9K4Q6</accession>
<proteinExistence type="predicted"/>
<keyword evidence="1" id="KW-1133">Transmembrane helix</keyword>
<dbReference type="RefSeq" id="WP_341979889.1">
    <property type="nucleotide sequence ID" value="NZ_JBBYAF010000003.1"/>
</dbReference>
<reference evidence="2 3" key="1">
    <citation type="submission" date="2024-04" db="EMBL/GenBank/DDBJ databases">
        <title>Bacillus oryzaecorticis sp. nov., a moderately halophilic bacterium isolated from rice husks.</title>
        <authorList>
            <person name="Zhu H.-S."/>
        </authorList>
    </citation>
    <scope>NUCLEOTIDE SEQUENCE [LARGE SCALE GENOMIC DNA]</scope>
    <source>
        <strain evidence="2 3">ZC255</strain>
    </source>
</reference>
<name>A0ABU9K4Q6_9BACI</name>
<comment type="caution">
    <text evidence="2">The sequence shown here is derived from an EMBL/GenBank/DDBJ whole genome shotgun (WGS) entry which is preliminary data.</text>
</comment>
<protein>
    <recommendedName>
        <fullName evidence="4">Transmembrane protein</fullName>
    </recommendedName>
</protein>
<evidence type="ECO:0008006" key="4">
    <source>
        <dbReference type="Google" id="ProtNLM"/>
    </source>
</evidence>
<feature type="transmembrane region" description="Helical" evidence="1">
    <location>
        <begin position="61"/>
        <end position="81"/>
    </location>
</feature>